<dbReference type="EMBL" id="MTZU01000032">
    <property type="protein sequence ID" value="PCE31971.1"/>
    <property type="molecule type" value="Genomic_DNA"/>
</dbReference>
<organism evidence="1 2">
    <name type="scientific">Burkholderia ubonensis subsp. mesacidophila</name>
    <dbReference type="NCBI Taxonomy" id="265293"/>
    <lineage>
        <taxon>Bacteria</taxon>
        <taxon>Pseudomonadati</taxon>
        <taxon>Pseudomonadota</taxon>
        <taxon>Betaproteobacteria</taxon>
        <taxon>Burkholderiales</taxon>
        <taxon>Burkholderiaceae</taxon>
        <taxon>Burkholderia</taxon>
        <taxon>Burkholderia cepacia complex</taxon>
    </lineage>
</organism>
<dbReference type="AlphaFoldDB" id="A0A2A4FEZ7"/>
<evidence type="ECO:0000313" key="2">
    <source>
        <dbReference type="Proteomes" id="UP000217994"/>
    </source>
</evidence>
<sequence length="99" mass="11013">MSFLCGGARVALVVAFVFFFSSFGAGFRFNLSGLPFLDLYEQRLRNLNSSASDNVNDIERVATHLPCRCTISSSPISAIKDGSNFRGVLVSFWYLFRSE</sequence>
<comment type="caution">
    <text evidence="1">The sequence shown here is derived from an EMBL/GenBank/DDBJ whole genome shotgun (WGS) entry which is preliminary data.</text>
</comment>
<reference evidence="1 2" key="1">
    <citation type="submission" date="2017-01" db="EMBL/GenBank/DDBJ databases">
        <title>Whole-Genome Shotgun Sequencing of Two beta-Proteobacterial Species in Search of the Bulgecin Biosynthetic Cluster.</title>
        <authorList>
            <person name="Horsman M.E."/>
            <person name="Marous D.R."/>
            <person name="Li R."/>
            <person name="Oliver R.A."/>
            <person name="Byun B."/>
            <person name="Emrich S.J."/>
            <person name="Boggess B."/>
            <person name="Townsend C.A."/>
            <person name="Mobashery S."/>
        </authorList>
    </citation>
    <scope>NUCLEOTIDE SEQUENCE [LARGE SCALE GENOMIC DNA]</scope>
    <source>
        <strain evidence="1 2">ATCC 31433</strain>
    </source>
</reference>
<proteinExistence type="predicted"/>
<name>A0A2A4FEZ7_9BURK</name>
<dbReference type="Proteomes" id="UP000217994">
    <property type="component" value="Unassembled WGS sequence"/>
</dbReference>
<gene>
    <name evidence="1" type="ORF">BZL54_12780</name>
</gene>
<protein>
    <submittedName>
        <fullName evidence="1">Uncharacterized protein</fullName>
    </submittedName>
</protein>
<accession>A0A2A4FEZ7</accession>
<evidence type="ECO:0000313" key="1">
    <source>
        <dbReference type="EMBL" id="PCE31971.1"/>
    </source>
</evidence>